<evidence type="ECO:0000259" key="10">
    <source>
        <dbReference type="Pfam" id="PF02878"/>
    </source>
</evidence>
<dbReference type="SUPFAM" id="SSF53738">
    <property type="entry name" value="Phosphoglucomutase, first 3 domains"/>
    <property type="match status" value="3"/>
</dbReference>
<dbReference type="InterPro" id="IPR006352">
    <property type="entry name" value="GlmM_bact"/>
</dbReference>
<protein>
    <recommendedName>
        <fullName evidence="6 8">Phosphoglucosamine mutase</fullName>
        <ecNumber evidence="6 8">5.4.2.10</ecNumber>
    </recommendedName>
</protein>
<dbReference type="GO" id="GO:0005975">
    <property type="term" value="P:carbohydrate metabolic process"/>
    <property type="evidence" value="ECO:0007669"/>
    <property type="project" value="InterPro"/>
</dbReference>
<evidence type="ECO:0000256" key="2">
    <source>
        <dbReference type="ARBA" id="ARBA00022553"/>
    </source>
</evidence>
<dbReference type="Pfam" id="PF00408">
    <property type="entry name" value="PGM_PMM_IV"/>
    <property type="match status" value="1"/>
</dbReference>
<dbReference type="InterPro" id="IPR016055">
    <property type="entry name" value="A-D-PHexomutase_a/b/a-I/II/III"/>
</dbReference>
<dbReference type="GO" id="GO:0005829">
    <property type="term" value="C:cytosol"/>
    <property type="evidence" value="ECO:0007669"/>
    <property type="project" value="TreeGrafter"/>
</dbReference>
<accession>A0A8J6NKT3</accession>
<dbReference type="PRINTS" id="PR00509">
    <property type="entry name" value="PGMPMM"/>
</dbReference>
<dbReference type="NCBIfam" id="NF008139">
    <property type="entry name" value="PRK10887.1"/>
    <property type="match status" value="1"/>
</dbReference>
<comment type="similarity">
    <text evidence="1 6 7">Belongs to the phosphohexose mutase family.</text>
</comment>
<dbReference type="Proteomes" id="UP000603434">
    <property type="component" value="Unassembled WGS sequence"/>
</dbReference>
<comment type="caution">
    <text evidence="13">The sequence shown here is derived from an EMBL/GenBank/DDBJ whole genome shotgun (WGS) entry which is preliminary data.</text>
</comment>
<comment type="PTM">
    <text evidence="6">Activated by phosphorylation.</text>
</comment>
<keyword evidence="2 6" id="KW-0597">Phosphoprotein</keyword>
<dbReference type="GO" id="GO:0009252">
    <property type="term" value="P:peptidoglycan biosynthetic process"/>
    <property type="evidence" value="ECO:0007669"/>
    <property type="project" value="UniProtKB-ARBA"/>
</dbReference>
<keyword evidence="3 6" id="KW-0479">Metal-binding</keyword>
<dbReference type="Pfam" id="PF02878">
    <property type="entry name" value="PGM_PMM_I"/>
    <property type="match status" value="1"/>
</dbReference>
<evidence type="ECO:0000256" key="4">
    <source>
        <dbReference type="ARBA" id="ARBA00022842"/>
    </source>
</evidence>
<dbReference type="PANTHER" id="PTHR42946">
    <property type="entry name" value="PHOSPHOHEXOSE MUTASE"/>
    <property type="match status" value="1"/>
</dbReference>
<comment type="function">
    <text evidence="6 8">Catalyzes the conversion of glucosamine-6-phosphate to glucosamine-1-phosphate.</text>
</comment>
<dbReference type="Pfam" id="PF02879">
    <property type="entry name" value="PGM_PMM_II"/>
    <property type="match status" value="1"/>
</dbReference>
<comment type="catalytic activity">
    <reaction evidence="6 8">
        <text>alpha-D-glucosamine 1-phosphate = D-glucosamine 6-phosphate</text>
        <dbReference type="Rhea" id="RHEA:23424"/>
        <dbReference type="ChEBI" id="CHEBI:58516"/>
        <dbReference type="ChEBI" id="CHEBI:58725"/>
        <dbReference type="EC" id="5.4.2.10"/>
    </reaction>
</comment>
<gene>
    <name evidence="6" type="primary">glmM</name>
    <name evidence="13" type="ORF">H8E23_08900</name>
</gene>
<dbReference type="InterPro" id="IPR005845">
    <property type="entry name" value="A-D-PHexomutase_a/b/a-II"/>
</dbReference>
<evidence type="ECO:0000256" key="8">
    <source>
        <dbReference type="RuleBase" id="RU004327"/>
    </source>
</evidence>
<evidence type="ECO:0000259" key="9">
    <source>
        <dbReference type="Pfam" id="PF00408"/>
    </source>
</evidence>
<evidence type="ECO:0000313" key="14">
    <source>
        <dbReference type="Proteomes" id="UP000603434"/>
    </source>
</evidence>
<keyword evidence="5 6" id="KW-0413">Isomerase</keyword>
<feature type="binding site" evidence="6">
    <location>
        <position position="247"/>
    </location>
    <ligand>
        <name>Mg(2+)</name>
        <dbReference type="ChEBI" id="CHEBI:18420"/>
    </ligand>
</feature>
<feature type="binding site" evidence="6">
    <location>
        <position position="245"/>
    </location>
    <ligand>
        <name>Mg(2+)</name>
        <dbReference type="ChEBI" id="CHEBI:18420"/>
    </ligand>
</feature>
<evidence type="ECO:0000256" key="1">
    <source>
        <dbReference type="ARBA" id="ARBA00010231"/>
    </source>
</evidence>
<dbReference type="GO" id="GO:0004615">
    <property type="term" value="F:phosphomannomutase activity"/>
    <property type="evidence" value="ECO:0007669"/>
    <property type="project" value="TreeGrafter"/>
</dbReference>
<dbReference type="AlphaFoldDB" id="A0A8J6NKT3"/>
<dbReference type="FunFam" id="3.40.120.10:FF:000001">
    <property type="entry name" value="Phosphoglucosamine mutase"/>
    <property type="match status" value="1"/>
</dbReference>
<dbReference type="InterPro" id="IPR005844">
    <property type="entry name" value="A-D-PHexomutase_a/b/a-I"/>
</dbReference>
<evidence type="ECO:0000256" key="6">
    <source>
        <dbReference type="HAMAP-Rule" id="MF_01554"/>
    </source>
</evidence>
<feature type="modified residue" description="Phosphoserine" evidence="6">
    <location>
        <position position="101"/>
    </location>
</feature>
<organism evidence="13 14">
    <name type="scientific">Candidatus Desulfatibia profunda</name>
    <dbReference type="NCBI Taxonomy" id="2841695"/>
    <lineage>
        <taxon>Bacteria</taxon>
        <taxon>Pseudomonadati</taxon>
        <taxon>Thermodesulfobacteriota</taxon>
        <taxon>Desulfobacteria</taxon>
        <taxon>Desulfobacterales</taxon>
        <taxon>Desulfobacterales incertae sedis</taxon>
        <taxon>Candidatus Desulfatibia</taxon>
    </lineage>
</organism>
<dbReference type="InterPro" id="IPR005843">
    <property type="entry name" value="A-D-PHexomutase_C"/>
</dbReference>
<feature type="domain" description="Alpha-D-phosphohexomutase alpha/beta/alpha" evidence="12">
    <location>
        <begin position="261"/>
        <end position="369"/>
    </location>
</feature>
<dbReference type="PROSITE" id="PS00710">
    <property type="entry name" value="PGM_PMM"/>
    <property type="match status" value="1"/>
</dbReference>
<dbReference type="NCBIfam" id="TIGR01455">
    <property type="entry name" value="glmM"/>
    <property type="match status" value="1"/>
</dbReference>
<feature type="active site" description="Phosphoserine intermediate" evidence="6">
    <location>
        <position position="101"/>
    </location>
</feature>
<dbReference type="InterPro" id="IPR005841">
    <property type="entry name" value="Alpha-D-phosphohexomutase_SF"/>
</dbReference>
<evidence type="ECO:0000313" key="13">
    <source>
        <dbReference type="EMBL" id="MBC8361502.1"/>
    </source>
</evidence>
<dbReference type="EMBL" id="JACNJH010000135">
    <property type="protein sequence ID" value="MBC8361502.1"/>
    <property type="molecule type" value="Genomic_DNA"/>
</dbReference>
<dbReference type="GO" id="GO:0000287">
    <property type="term" value="F:magnesium ion binding"/>
    <property type="evidence" value="ECO:0007669"/>
    <property type="project" value="UniProtKB-UniRule"/>
</dbReference>
<dbReference type="PANTHER" id="PTHR42946:SF1">
    <property type="entry name" value="PHOSPHOGLUCOMUTASE (ALPHA-D-GLUCOSE-1,6-BISPHOSPHATE-DEPENDENT)"/>
    <property type="match status" value="1"/>
</dbReference>
<dbReference type="EC" id="5.4.2.10" evidence="6 8"/>
<dbReference type="FunFam" id="3.40.120.10:FF:000003">
    <property type="entry name" value="Phosphoglucosamine mutase"/>
    <property type="match status" value="1"/>
</dbReference>
<dbReference type="Gene3D" id="3.30.310.50">
    <property type="entry name" value="Alpha-D-phosphohexomutase, C-terminal domain"/>
    <property type="match status" value="1"/>
</dbReference>
<dbReference type="GO" id="GO:0006048">
    <property type="term" value="P:UDP-N-acetylglucosamine biosynthetic process"/>
    <property type="evidence" value="ECO:0007669"/>
    <property type="project" value="TreeGrafter"/>
</dbReference>
<dbReference type="HAMAP" id="MF_01554_B">
    <property type="entry name" value="GlmM_B"/>
    <property type="match status" value="1"/>
</dbReference>
<feature type="binding site" description="via phosphate group" evidence="6">
    <location>
        <position position="101"/>
    </location>
    <ligand>
        <name>Mg(2+)</name>
        <dbReference type="ChEBI" id="CHEBI:18420"/>
    </ligand>
</feature>
<evidence type="ECO:0000256" key="3">
    <source>
        <dbReference type="ARBA" id="ARBA00022723"/>
    </source>
</evidence>
<dbReference type="GO" id="GO:0008966">
    <property type="term" value="F:phosphoglucosamine mutase activity"/>
    <property type="evidence" value="ECO:0007669"/>
    <property type="project" value="UniProtKB-UniRule"/>
</dbReference>
<comment type="cofactor">
    <cofactor evidence="6">
        <name>Mg(2+)</name>
        <dbReference type="ChEBI" id="CHEBI:18420"/>
    </cofactor>
    <text evidence="6">Binds 1 Mg(2+) ion per subunit.</text>
</comment>
<feature type="domain" description="Alpha-D-phosphohexomutase alpha/beta/alpha" evidence="10">
    <location>
        <begin position="3"/>
        <end position="136"/>
    </location>
</feature>
<sequence>MGKLFGTDGIRGVANQYPMTPEMALNIGRAVAVFFKRNGIRSKIVIGKDTRISGDMLENALVSGICSTGVDAYLAGILPTPAVAVLTAMIGADAGIVISASHNPFYDNGIKIFNSDGYKLSDRTETEIEQLILSDKTVASGKHVRETGRVFKIEDAANRYENFLIDAMPPSCSFKGLNIIVDCANGATYQVAPAVLKKLGAEVETLFANPDGKNINENCGSQHPEVLMKTLVDRRAHIGLAFDGDGDRLIAVDENGAVIIGDQILAICAKYLKQKGLLKNDLVISTVMSNLGLGLALANMAIIHKMTDVGDRHVMEEMVASEAVLGGEDSGHTIFLDRHTTGDGLFTALRLIEVMHAESKPLSELCKIMAVFPQVLKNVNVQRKPDIGSIPEIKNAIKTVEERLGSKGRVLVRYSGTQPKCRIMVEGPTLEETEQYCNQLADIIKDKLG</sequence>
<evidence type="ECO:0000256" key="7">
    <source>
        <dbReference type="RuleBase" id="RU004326"/>
    </source>
</evidence>
<feature type="binding site" evidence="6">
    <location>
        <position position="243"/>
    </location>
    <ligand>
        <name>Mg(2+)</name>
        <dbReference type="ChEBI" id="CHEBI:18420"/>
    </ligand>
</feature>
<dbReference type="Pfam" id="PF02880">
    <property type="entry name" value="PGM_PMM_III"/>
    <property type="match status" value="1"/>
</dbReference>
<dbReference type="InterPro" id="IPR050060">
    <property type="entry name" value="Phosphoglucosamine_mutase"/>
</dbReference>
<reference evidence="13 14" key="1">
    <citation type="submission" date="2020-08" db="EMBL/GenBank/DDBJ databases">
        <title>Bridging the membrane lipid divide: bacteria of the FCB group superphylum have the potential to synthesize archaeal ether lipids.</title>
        <authorList>
            <person name="Villanueva L."/>
            <person name="Von Meijenfeldt F.A.B."/>
            <person name="Westbye A.B."/>
            <person name="Yadav S."/>
            <person name="Hopmans E.C."/>
            <person name="Dutilh B.E."/>
            <person name="Sinninghe Damste J.S."/>
        </authorList>
    </citation>
    <scope>NUCLEOTIDE SEQUENCE [LARGE SCALE GENOMIC DNA]</scope>
    <source>
        <strain evidence="13">NIOZ-UU30</strain>
    </source>
</reference>
<feature type="domain" description="Alpha-D-phosphohexomutase C-terminal" evidence="9">
    <location>
        <begin position="376"/>
        <end position="442"/>
    </location>
</feature>
<dbReference type="FunFam" id="3.30.310.50:FF:000001">
    <property type="entry name" value="Phosphoglucosamine mutase"/>
    <property type="match status" value="1"/>
</dbReference>
<dbReference type="Gene3D" id="3.40.120.10">
    <property type="entry name" value="Alpha-D-Glucose-1,6-Bisphosphate, subunit A, domain 3"/>
    <property type="match status" value="3"/>
</dbReference>
<dbReference type="InterPro" id="IPR036900">
    <property type="entry name" value="A-D-PHexomutase_C_sf"/>
</dbReference>
<evidence type="ECO:0000259" key="11">
    <source>
        <dbReference type="Pfam" id="PF02879"/>
    </source>
</evidence>
<proteinExistence type="inferred from homology"/>
<name>A0A8J6NKT3_9BACT</name>
<keyword evidence="4 6" id="KW-0460">Magnesium</keyword>
<dbReference type="InterPro" id="IPR005846">
    <property type="entry name" value="A-D-PHexomutase_a/b/a-III"/>
</dbReference>
<evidence type="ECO:0000256" key="5">
    <source>
        <dbReference type="ARBA" id="ARBA00023235"/>
    </source>
</evidence>
<dbReference type="InterPro" id="IPR016066">
    <property type="entry name" value="A-D-PHexomutase_CS"/>
</dbReference>
<dbReference type="SUPFAM" id="SSF55957">
    <property type="entry name" value="Phosphoglucomutase, C-terminal domain"/>
    <property type="match status" value="1"/>
</dbReference>
<evidence type="ECO:0000259" key="12">
    <source>
        <dbReference type="Pfam" id="PF02880"/>
    </source>
</evidence>
<feature type="domain" description="Alpha-D-phosphohexomutase alpha/beta/alpha" evidence="11">
    <location>
        <begin position="174"/>
        <end position="256"/>
    </location>
</feature>
<dbReference type="CDD" id="cd05802">
    <property type="entry name" value="GlmM"/>
    <property type="match status" value="1"/>
</dbReference>